<gene>
    <name evidence="1" type="ORF">IW261DRAFT_1684309</name>
</gene>
<name>A0AA39U8Y1_9AGAR</name>
<organism evidence="1 2">
    <name type="scientific">Armillaria novae-zelandiae</name>
    <dbReference type="NCBI Taxonomy" id="153914"/>
    <lineage>
        <taxon>Eukaryota</taxon>
        <taxon>Fungi</taxon>
        <taxon>Dikarya</taxon>
        <taxon>Basidiomycota</taxon>
        <taxon>Agaricomycotina</taxon>
        <taxon>Agaricomycetes</taxon>
        <taxon>Agaricomycetidae</taxon>
        <taxon>Agaricales</taxon>
        <taxon>Marasmiineae</taxon>
        <taxon>Physalacriaceae</taxon>
        <taxon>Armillaria</taxon>
    </lineage>
</organism>
<sequence>MPTGFIALPATLTDYRKSVFWNPTHERRAFRRFSPYYVCNTSHLAFPLIARLRTIFKERYFTKASKARKSANAFFGAENFVGTVPPQGGLSIYMAVVDPHLMSACNVSVDIDPALLTQLERIQRWFLLKLLGVAKTSPVAPLFSEAGMAKKSSWVSDIARVLVALHHPVHIDLFQPWSPVRIDAVLAAVEQSYLADIDVFLATSPKTPPPAT</sequence>
<comment type="caution">
    <text evidence="1">The sequence shown here is derived from an EMBL/GenBank/DDBJ whole genome shotgun (WGS) entry which is preliminary data.</text>
</comment>
<reference evidence="1" key="1">
    <citation type="submission" date="2023-06" db="EMBL/GenBank/DDBJ databases">
        <authorList>
            <consortium name="Lawrence Berkeley National Laboratory"/>
            <person name="Ahrendt S."/>
            <person name="Sahu N."/>
            <person name="Indic B."/>
            <person name="Wong-Bajracharya J."/>
            <person name="Merenyi Z."/>
            <person name="Ke H.-M."/>
            <person name="Monk M."/>
            <person name="Kocsube S."/>
            <person name="Drula E."/>
            <person name="Lipzen A."/>
            <person name="Balint B."/>
            <person name="Henrissat B."/>
            <person name="Andreopoulos B."/>
            <person name="Martin F.M."/>
            <person name="Harder C.B."/>
            <person name="Rigling D."/>
            <person name="Ford K.L."/>
            <person name="Foster G.D."/>
            <person name="Pangilinan J."/>
            <person name="Papanicolaou A."/>
            <person name="Barry K."/>
            <person name="LaButti K."/>
            <person name="Viragh M."/>
            <person name="Koriabine M."/>
            <person name="Yan M."/>
            <person name="Riley R."/>
            <person name="Champramary S."/>
            <person name="Plett K.L."/>
            <person name="Tsai I.J."/>
            <person name="Slot J."/>
            <person name="Sipos G."/>
            <person name="Plett J."/>
            <person name="Nagy L.G."/>
            <person name="Grigoriev I.V."/>
        </authorList>
    </citation>
    <scope>NUCLEOTIDE SEQUENCE</scope>
    <source>
        <strain evidence="1">ICMP 16352</strain>
    </source>
</reference>
<dbReference type="EMBL" id="JAUEPR010000009">
    <property type="protein sequence ID" value="KAK0480522.1"/>
    <property type="molecule type" value="Genomic_DNA"/>
</dbReference>
<protein>
    <submittedName>
        <fullName evidence="1">Uncharacterized protein</fullName>
    </submittedName>
</protein>
<evidence type="ECO:0000313" key="2">
    <source>
        <dbReference type="Proteomes" id="UP001175227"/>
    </source>
</evidence>
<accession>A0AA39U8Y1</accession>
<proteinExistence type="predicted"/>
<dbReference type="AlphaFoldDB" id="A0AA39U8Y1"/>
<evidence type="ECO:0000313" key="1">
    <source>
        <dbReference type="EMBL" id="KAK0480522.1"/>
    </source>
</evidence>
<dbReference type="Proteomes" id="UP001175227">
    <property type="component" value="Unassembled WGS sequence"/>
</dbReference>
<keyword evidence="2" id="KW-1185">Reference proteome</keyword>